<dbReference type="OrthoDB" id="5772852at2"/>
<name>A0A0F4PMP1_9GAMM</name>
<comment type="caution">
    <text evidence="2">The sequence shown here is derived from an EMBL/GenBank/DDBJ whole genome shotgun (WGS) entry which is preliminary data.</text>
</comment>
<proteinExistence type="predicted"/>
<dbReference type="EMBL" id="JXXZ01000010">
    <property type="protein sequence ID" value="KJY98558.1"/>
    <property type="molecule type" value="Genomic_DNA"/>
</dbReference>
<keyword evidence="1" id="KW-0812">Transmembrane</keyword>
<evidence type="ECO:0000313" key="3">
    <source>
        <dbReference type="Proteomes" id="UP000033664"/>
    </source>
</evidence>
<dbReference type="eggNOG" id="ENOG50331QF">
    <property type="taxonomic scope" value="Bacteria"/>
</dbReference>
<sequence>MQKTTQLTLLKCIIVLGLLLILSGHSLLVVDGFRQYFGMYSYMLGAMCIAIGLILSLPTKIYLTILLMRHEGHDSKL</sequence>
<keyword evidence="1" id="KW-1133">Transmembrane helix</keyword>
<protein>
    <submittedName>
        <fullName evidence="2">Uncharacterized protein</fullName>
    </submittedName>
</protein>
<feature type="transmembrane region" description="Helical" evidence="1">
    <location>
        <begin position="42"/>
        <end position="68"/>
    </location>
</feature>
<evidence type="ECO:0000313" key="2">
    <source>
        <dbReference type="EMBL" id="KJY98558.1"/>
    </source>
</evidence>
<keyword evidence="1" id="KW-0472">Membrane</keyword>
<reference evidence="2 3" key="1">
    <citation type="journal article" date="2015" name="BMC Genomics">
        <title>Genome mining reveals unlocked bioactive potential of marine Gram-negative bacteria.</title>
        <authorList>
            <person name="Machado H."/>
            <person name="Sonnenschein E.C."/>
            <person name="Melchiorsen J."/>
            <person name="Gram L."/>
        </authorList>
    </citation>
    <scope>NUCLEOTIDE SEQUENCE [LARGE SCALE GENOMIC DNA]</scope>
    <source>
        <strain evidence="2 3">S3137</strain>
    </source>
</reference>
<dbReference type="Proteomes" id="UP000033664">
    <property type="component" value="Unassembled WGS sequence"/>
</dbReference>
<dbReference type="RefSeq" id="WP_045979681.1">
    <property type="nucleotide sequence ID" value="NZ_DJHQ01000017.1"/>
</dbReference>
<gene>
    <name evidence="2" type="ORF">TW72_12570</name>
</gene>
<accession>A0A0F4PMP1</accession>
<feature type="transmembrane region" description="Helical" evidence="1">
    <location>
        <begin position="12"/>
        <end position="30"/>
    </location>
</feature>
<organism evidence="2 3">
    <name type="scientific">Pseudoalteromonas ruthenica</name>
    <dbReference type="NCBI Taxonomy" id="151081"/>
    <lineage>
        <taxon>Bacteria</taxon>
        <taxon>Pseudomonadati</taxon>
        <taxon>Pseudomonadota</taxon>
        <taxon>Gammaproteobacteria</taxon>
        <taxon>Alteromonadales</taxon>
        <taxon>Pseudoalteromonadaceae</taxon>
        <taxon>Pseudoalteromonas</taxon>
    </lineage>
</organism>
<dbReference type="AlphaFoldDB" id="A0A0F4PMP1"/>
<dbReference type="GeneID" id="58229326"/>
<keyword evidence="3" id="KW-1185">Reference proteome</keyword>
<evidence type="ECO:0000256" key="1">
    <source>
        <dbReference type="SAM" id="Phobius"/>
    </source>
</evidence>
<dbReference type="PATRIC" id="fig|151081.8.peg.2346"/>